<feature type="region of interest" description="Disordered" evidence="2">
    <location>
        <begin position="1"/>
        <end position="23"/>
    </location>
</feature>
<dbReference type="EMBL" id="FVZE01000001">
    <property type="protein sequence ID" value="SLJ89687.1"/>
    <property type="molecule type" value="Genomic_DNA"/>
</dbReference>
<dbReference type="AlphaFoldDB" id="A0A1U6H1R3"/>
<evidence type="ECO:0000256" key="1">
    <source>
        <dbReference type="SAM" id="Coils"/>
    </source>
</evidence>
<proteinExistence type="predicted"/>
<protein>
    <submittedName>
        <fullName evidence="3">Uncharacterized conserved protein, DUF885 familyt</fullName>
    </submittedName>
</protein>
<keyword evidence="1" id="KW-0175">Coiled coil</keyword>
<keyword evidence="4" id="KW-1185">Reference proteome</keyword>
<name>A0A1U6H1R3_9SPHN</name>
<sequence length="643" mass="70113">MAPANFPAMTNTPPVFSHPHVSNPMSRRSALHLLAAGTASLALPGCARSIAGTPPPPAPATPASQSGTAQASALLDRIAWRLLEHAPEAATSLGVDEGEHAALRYRLEDRSAAGKARLARTLSEDLARVEAVDTAELDPSTQTSLAVVRSAYRTALDGLAQPYGDVAVGGWRNTPYVVIQNVGAYLDTPRFLDADHTIKTEADAQAYVARLGQMDQQLDGELDRMKDAAAQGLVPPDFLLDRAIAQMTGTIADARDNGGGLVHSLVSRTTSIPGNWEARAREIVAKRTLPALERQLAELKRQRTIAKGDPGMRERPGGEAFYAWALRASTTTQVPPSEVHQRGLEELAALHARMDPILKSLGYSDGSVGMRMAALGKDKRFMFPGGDPGRAEILSFIRKRIDWIRARMPRAFREVVAGNVEVRRLPLAEEPGAPTAYGGAGSIDGSVPGKMWINLRTTDLHRKYDLPTLVHHEAIPGHVWQGEYANRLPLIRSILAFNAYSEGWALYGEQLADELGAYDDDPVGRLGYLQSIAFRACRMVVDTGLHTKGWTREQAVRFFMEKNGNKREEVVNEVDRYCSWPGQACGYKMGHSEINRQRERAIAALGNGYDLRDFDQAVVDGGNVPLDVLADNIEHYIARMKSA</sequence>
<dbReference type="PANTHER" id="PTHR33361:SF2">
    <property type="entry name" value="DUF885 DOMAIN-CONTAINING PROTEIN"/>
    <property type="match status" value="1"/>
</dbReference>
<evidence type="ECO:0000313" key="3">
    <source>
        <dbReference type="EMBL" id="SLJ89687.1"/>
    </source>
</evidence>
<dbReference type="InterPro" id="IPR006311">
    <property type="entry name" value="TAT_signal"/>
</dbReference>
<dbReference type="Pfam" id="PF05960">
    <property type="entry name" value="DUF885"/>
    <property type="match status" value="1"/>
</dbReference>
<evidence type="ECO:0000256" key="2">
    <source>
        <dbReference type="SAM" id="MobiDB-lite"/>
    </source>
</evidence>
<dbReference type="InterPro" id="IPR010281">
    <property type="entry name" value="DUF885"/>
</dbReference>
<reference evidence="4" key="1">
    <citation type="submission" date="2017-02" db="EMBL/GenBank/DDBJ databases">
        <authorList>
            <person name="Varghese N."/>
            <person name="Submissions S."/>
        </authorList>
    </citation>
    <scope>NUCLEOTIDE SEQUENCE [LARGE SCALE GENOMIC DNA]</scope>
    <source>
        <strain evidence="4">SM117</strain>
    </source>
</reference>
<dbReference type="STRING" id="428990.SAMN06295987_1011047"/>
<feature type="coiled-coil region" evidence="1">
    <location>
        <begin position="282"/>
        <end position="309"/>
    </location>
</feature>
<organism evidence="3 4">
    <name type="scientific">Novosphingobium mathurense</name>
    <dbReference type="NCBI Taxonomy" id="428990"/>
    <lineage>
        <taxon>Bacteria</taxon>
        <taxon>Pseudomonadati</taxon>
        <taxon>Pseudomonadota</taxon>
        <taxon>Alphaproteobacteria</taxon>
        <taxon>Sphingomonadales</taxon>
        <taxon>Sphingomonadaceae</taxon>
        <taxon>Novosphingobium</taxon>
    </lineage>
</organism>
<evidence type="ECO:0000313" key="4">
    <source>
        <dbReference type="Proteomes" id="UP000190989"/>
    </source>
</evidence>
<gene>
    <name evidence="3" type="ORF">SAMN06295987_1011047</name>
</gene>
<dbReference type="PROSITE" id="PS51318">
    <property type="entry name" value="TAT"/>
    <property type="match status" value="1"/>
</dbReference>
<dbReference type="PANTHER" id="PTHR33361">
    <property type="entry name" value="GLR0591 PROTEIN"/>
    <property type="match status" value="1"/>
</dbReference>
<feature type="region of interest" description="Disordered" evidence="2">
    <location>
        <begin position="47"/>
        <end position="68"/>
    </location>
</feature>
<accession>A0A1U6H1R3</accession>
<dbReference type="Proteomes" id="UP000190989">
    <property type="component" value="Unassembled WGS sequence"/>
</dbReference>